<dbReference type="PANTHER" id="PTHR48111:SF1">
    <property type="entry name" value="TWO-COMPONENT RESPONSE REGULATOR ORR33"/>
    <property type="match status" value="1"/>
</dbReference>
<evidence type="ECO:0000256" key="5">
    <source>
        <dbReference type="ARBA" id="ARBA00023163"/>
    </source>
</evidence>
<sequence length="123" mass="14209">MKILAIDDDQLVLLPLRKKLEQLGYKVCTSTDPKKGFEIFDSFKPNLLIVDINMPKFSGLEFIRYIRNIKNSSIPIIVLSGNTSAEVISEGFRFGINDYLKKPISLNEICDRIKRINIYFRTH</sequence>
<organism evidence="9 10">
    <name type="scientific">Algibacter lectus</name>
    <dbReference type="NCBI Taxonomy" id="221126"/>
    <lineage>
        <taxon>Bacteria</taxon>
        <taxon>Pseudomonadati</taxon>
        <taxon>Bacteroidota</taxon>
        <taxon>Flavobacteriia</taxon>
        <taxon>Flavobacteriales</taxon>
        <taxon>Flavobacteriaceae</taxon>
        <taxon>Algibacter</taxon>
    </lineage>
</organism>
<dbReference type="Pfam" id="PF00072">
    <property type="entry name" value="Response_reg"/>
    <property type="match status" value="1"/>
</dbReference>
<name>A0A090WPT4_9FLAO</name>
<dbReference type="GO" id="GO:0005829">
    <property type="term" value="C:cytosol"/>
    <property type="evidence" value="ECO:0007669"/>
    <property type="project" value="TreeGrafter"/>
</dbReference>
<dbReference type="GO" id="GO:0032993">
    <property type="term" value="C:protein-DNA complex"/>
    <property type="evidence" value="ECO:0007669"/>
    <property type="project" value="TreeGrafter"/>
</dbReference>
<dbReference type="GO" id="GO:0000976">
    <property type="term" value="F:transcription cis-regulatory region binding"/>
    <property type="evidence" value="ECO:0007669"/>
    <property type="project" value="TreeGrafter"/>
</dbReference>
<dbReference type="EMBL" id="BBNU01000001">
    <property type="protein sequence ID" value="GAL77404.1"/>
    <property type="molecule type" value="Genomic_DNA"/>
</dbReference>
<dbReference type="STRING" id="221126.SAMN04489722_102426"/>
<dbReference type="SUPFAM" id="SSF52172">
    <property type="entry name" value="CheY-like"/>
    <property type="match status" value="1"/>
</dbReference>
<dbReference type="InterPro" id="IPR011006">
    <property type="entry name" value="CheY-like_superfamily"/>
</dbReference>
<dbReference type="InterPro" id="IPR001789">
    <property type="entry name" value="Sig_transdc_resp-reg_receiver"/>
</dbReference>
<evidence type="ECO:0000256" key="1">
    <source>
        <dbReference type="ARBA" id="ARBA00022553"/>
    </source>
</evidence>
<keyword evidence="2" id="KW-0902">Two-component regulatory system</keyword>
<dbReference type="SMART" id="SM00448">
    <property type="entry name" value="REC"/>
    <property type="match status" value="1"/>
</dbReference>
<dbReference type="OrthoDB" id="9789181at2"/>
<feature type="modified residue" description="4-aspartylphosphate" evidence="6">
    <location>
        <position position="51"/>
    </location>
</feature>
<proteinExistence type="predicted"/>
<evidence type="ECO:0000256" key="4">
    <source>
        <dbReference type="ARBA" id="ARBA00023125"/>
    </source>
</evidence>
<evidence type="ECO:0000256" key="2">
    <source>
        <dbReference type="ARBA" id="ARBA00023012"/>
    </source>
</evidence>
<dbReference type="Gene3D" id="3.40.50.2300">
    <property type="match status" value="1"/>
</dbReference>
<dbReference type="PANTHER" id="PTHR48111">
    <property type="entry name" value="REGULATOR OF RPOS"/>
    <property type="match status" value="1"/>
</dbReference>
<dbReference type="AlphaFoldDB" id="A0A090WPT4"/>
<gene>
    <name evidence="9" type="ORF">JCM19274_5117</name>
    <name evidence="8" type="ORF">JCM19300_766</name>
</gene>
<reference evidence="10 11" key="1">
    <citation type="journal article" date="2014" name="Genome Announc.">
        <title>Draft Genome Sequences of Marine Flavobacterium Algibacter lectus Strains SS8 and NR4.</title>
        <authorList>
            <person name="Takatani N."/>
            <person name="Nakanishi M."/>
            <person name="Meirelles P."/>
            <person name="Mino S."/>
            <person name="Suda W."/>
            <person name="Oshima K."/>
            <person name="Hattori M."/>
            <person name="Ohkuma M."/>
            <person name="Hosokawa M."/>
            <person name="Miyashita K."/>
            <person name="Thompson F.L."/>
            <person name="Niwa A."/>
            <person name="Sawabe T."/>
            <person name="Sawabe T."/>
        </authorList>
    </citation>
    <scope>NUCLEOTIDE SEQUENCE [LARGE SCALE GENOMIC DNA]</scope>
    <source>
        <strain evidence="9">JCM 19274</strain>
        <strain evidence="8 11">JCM 19300</strain>
        <strain evidence="10">JCM19274</strain>
    </source>
</reference>
<dbReference type="GO" id="GO:0000156">
    <property type="term" value="F:phosphorelay response regulator activity"/>
    <property type="evidence" value="ECO:0007669"/>
    <property type="project" value="TreeGrafter"/>
</dbReference>
<keyword evidence="3" id="KW-0805">Transcription regulation</keyword>
<keyword evidence="4 9" id="KW-0238">DNA-binding</keyword>
<dbReference type="GO" id="GO:0006355">
    <property type="term" value="P:regulation of DNA-templated transcription"/>
    <property type="evidence" value="ECO:0007669"/>
    <property type="project" value="TreeGrafter"/>
</dbReference>
<feature type="domain" description="Response regulatory" evidence="7">
    <location>
        <begin position="2"/>
        <end position="117"/>
    </location>
</feature>
<keyword evidence="5" id="KW-0804">Transcription</keyword>
<comment type="caution">
    <text evidence="9">The sequence shown here is derived from an EMBL/GenBank/DDBJ whole genome shotgun (WGS) entry which is preliminary data.</text>
</comment>
<dbReference type="PROSITE" id="PS50110">
    <property type="entry name" value="RESPONSE_REGULATORY"/>
    <property type="match status" value="1"/>
</dbReference>
<protein>
    <submittedName>
        <fullName evidence="9">DNA-binding response regulator</fullName>
    </submittedName>
</protein>
<dbReference type="Proteomes" id="UP000029644">
    <property type="component" value="Unassembled WGS sequence"/>
</dbReference>
<dbReference type="RefSeq" id="WP_042494842.1">
    <property type="nucleotide sequence ID" value="NZ_BBNQ01000004.1"/>
</dbReference>
<keyword evidence="1 6" id="KW-0597">Phosphoprotein</keyword>
<evidence type="ECO:0000259" key="7">
    <source>
        <dbReference type="PROSITE" id="PS50110"/>
    </source>
</evidence>
<dbReference type="InterPro" id="IPR039420">
    <property type="entry name" value="WalR-like"/>
</dbReference>
<dbReference type="EMBL" id="BBNQ01000004">
    <property type="protein sequence ID" value="GAL62020.1"/>
    <property type="molecule type" value="Genomic_DNA"/>
</dbReference>
<dbReference type="Proteomes" id="UP000029643">
    <property type="component" value="Unassembled WGS sequence"/>
</dbReference>
<evidence type="ECO:0000256" key="6">
    <source>
        <dbReference type="PROSITE-ProRule" id="PRU00169"/>
    </source>
</evidence>
<evidence type="ECO:0000313" key="9">
    <source>
        <dbReference type="EMBL" id="GAL77404.1"/>
    </source>
</evidence>
<evidence type="ECO:0000256" key="3">
    <source>
        <dbReference type="ARBA" id="ARBA00023015"/>
    </source>
</evidence>
<dbReference type="CDD" id="cd00156">
    <property type="entry name" value="REC"/>
    <property type="match status" value="1"/>
</dbReference>
<accession>A0A090WPT4</accession>
<evidence type="ECO:0000313" key="10">
    <source>
        <dbReference type="Proteomes" id="UP000029643"/>
    </source>
</evidence>
<evidence type="ECO:0000313" key="11">
    <source>
        <dbReference type="Proteomes" id="UP000029644"/>
    </source>
</evidence>
<evidence type="ECO:0000313" key="8">
    <source>
        <dbReference type="EMBL" id="GAL62020.1"/>
    </source>
</evidence>